<evidence type="ECO:0000259" key="1">
    <source>
        <dbReference type="Pfam" id="PF03454"/>
    </source>
</evidence>
<dbReference type="Proteomes" id="UP000585665">
    <property type="component" value="Unassembled WGS sequence"/>
</dbReference>
<protein>
    <submittedName>
        <fullName evidence="2">Molybdopterin molybdenumtransferase MoeA</fullName>
    </submittedName>
</protein>
<comment type="caution">
    <text evidence="2">The sequence shown here is derived from an EMBL/GenBank/DDBJ whole genome shotgun (WGS) entry which is preliminary data.</text>
</comment>
<dbReference type="GO" id="GO:0016740">
    <property type="term" value="F:transferase activity"/>
    <property type="evidence" value="ECO:0007669"/>
    <property type="project" value="UniProtKB-KW"/>
</dbReference>
<dbReference type="Gene3D" id="3.40.980.10">
    <property type="entry name" value="MoaB/Mog-like domain"/>
    <property type="match status" value="1"/>
</dbReference>
<organism evidence="2 3">
    <name type="scientific">Ameyamaea chiangmaiensis</name>
    <dbReference type="NCBI Taxonomy" id="442969"/>
    <lineage>
        <taxon>Bacteria</taxon>
        <taxon>Pseudomonadati</taxon>
        <taxon>Pseudomonadota</taxon>
        <taxon>Alphaproteobacteria</taxon>
        <taxon>Acetobacterales</taxon>
        <taxon>Acetobacteraceae</taxon>
        <taxon>Ameyamaea</taxon>
    </lineage>
</organism>
<dbReference type="Pfam" id="PF03454">
    <property type="entry name" value="MoeA_C"/>
    <property type="match status" value="1"/>
</dbReference>
<feature type="non-terminal residue" evidence="2">
    <location>
        <position position="1"/>
    </location>
</feature>
<gene>
    <name evidence="2" type="ORF">HUK82_16740</name>
</gene>
<keyword evidence="2" id="KW-0808">Transferase</keyword>
<feature type="domain" description="MoeA C-terminal" evidence="1">
    <location>
        <begin position="45"/>
        <end position="107"/>
    </location>
</feature>
<keyword evidence="3" id="KW-1185">Reference proteome</keyword>
<dbReference type="InterPro" id="IPR036425">
    <property type="entry name" value="MoaB/Mog-like_dom_sf"/>
</dbReference>
<name>A0A850PDG4_9PROT</name>
<accession>A0A850PDG4</accession>
<proteinExistence type="predicted"/>
<dbReference type="AlphaFoldDB" id="A0A850PDG4"/>
<evidence type="ECO:0000313" key="2">
    <source>
        <dbReference type="EMBL" id="NVN42194.1"/>
    </source>
</evidence>
<evidence type="ECO:0000313" key="3">
    <source>
        <dbReference type="Proteomes" id="UP000585665"/>
    </source>
</evidence>
<dbReference type="EMBL" id="JABXXR010000318">
    <property type="protein sequence ID" value="NVN42194.1"/>
    <property type="molecule type" value="Genomic_DNA"/>
</dbReference>
<dbReference type="GO" id="GO:0032324">
    <property type="term" value="P:molybdopterin cofactor biosynthetic process"/>
    <property type="evidence" value="ECO:0007669"/>
    <property type="project" value="InterPro"/>
</dbReference>
<sequence length="107" mass="11040">ATIFALPGNPLAAALCAVMLVRPFLRALTAQPDDVRPGRLAFTPQTRAGTTTLHLVRTETDGARLTLHPVPTAGASDISAITRADGVLAVSTRTAPADGDVVAFLPL</sequence>
<dbReference type="SUPFAM" id="SSF53218">
    <property type="entry name" value="Molybdenum cofactor biosynthesis proteins"/>
    <property type="match status" value="1"/>
</dbReference>
<reference evidence="2 3" key="1">
    <citation type="submission" date="2020-06" db="EMBL/GenBank/DDBJ databases">
        <title>Description of novel acetic acid bacteria.</title>
        <authorList>
            <person name="Sombolestani A."/>
        </authorList>
    </citation>
    <scope>NUCLEOTIDE SEQUENCE [LARGE SCALE GENOMIC DNA]</scope>
    <source>
        <strain evidence="2 3">LMG 27010</strain>
    </source>
</reference>
<dbReference type="InterPro" id="IPR005111">
    <property type="entry name" value="MoeA_C_domain_IV"/>
</dbReference>